<dbReference type="PROSITE" id="PS51704">
    <property type="entry name" value="GP_PDE"/>
    <property type="match status" value="1"/>
</dbReference>
<dbReference type="SUPFAM" id="SSF51695">
    <property type="entry name" value="PLC-like phosphodiesterases"/>
    <property type="match status" value="1"/>
</dbReference>
<dbReference type="STRING" id="61635.BN85304380"/>
<dbReference type="PANTHER" id="PTHR46211:SF1">
    <property type="entry name" value="GLYCEROPHOSPHODIESTER PHOSPHODIESTERASE, CYTOPLASMIC"/>
    <property type="match status" value="1"/>
</dbReference>
<dbReference type="RefSeq" id="WP_030004318.1">
    <property type="nucleotide sequence ID" value="NC_022549.1"/>
</dbReference>
<reference evidence="2 3" key="1">
    <citation type="journal article" date="2013" name="J. Mol. Microbiol. Biotechnol.">
        <title>Analysis of the Complete Genomes of Acholeplasma brassicae , A. palmae and A. laidlawii and Their Comparison to the Obligate Parasites from ' Candidatus Phytoplasma'.</title>
        <authorList>
            <person name="Kube M."/>
            <person name="Siewert C."/>
            <person name="Migdoll A.M."/>
            <person name="Duduk B."/>
            <person name="Holz S."/>
            <person name="Rabus R."/>
            <person name="Seemuller E."/>
            <person name="Mitrovic J."/>
            <person name="Muller I."/>
            <person name="Buttner C."/>
            <person name="Reinhardt R."/>
        </authorList>
    </citation>
    <scope>NUCLEOTIDE SEQUENCE [LARGE SCALE GENOMIC DNA]</scope>
    <source>
        <strain evidence="3">0502</strain>
    </source>
</reference>
<sequence>MKDLSFLKNYHICHRGLHDENNNIIENTLTSFDKALEKNYAIELDTNILSCGTVVVFHDRNLKRLVGREDILKDITYEELKDVVIKGTNETIHTLEYVLNYINGRVPLLIELKPFGDKKRHVKEVIRLLSKYPHVYAIHSFNPYIVYQFKKLAPWIIRGQITEYFKNDSLNPIAKQLMKRMTFNFLSKPDFITYGIDDLPNKYVNKAKKKNLVILSYVAKTQAQLDFVKSHYDNAVFESFTPN</sequence>
<dbReference type="OrthoDB" id="384721at2"/>
<feature type="domain" description="GP-PDE" evidence="1">
    <location>
        <begin position="9"/>
        <end position="243"/>
    </location>
</feature>
<dbReference type="InterPro" id="IPR017946">
    <property type="entry name" value="PLC-like_Pdiesterase_TIM-brl"/>
</dbReference>
<dbReference type="InterPro" id="IPR030395">
    <property type="entry name" value="GP_PDE_dom"/>
</dbReference>
<evidence type="ECO:0000313" key="3">
    <source>
        <dbReference type="Proteomes" id="UP000032737"/>
    </source>
</evidence>
<proteinExistence type="predicted"/>
<dbReference type="KEGG" id="abra:BN85304380"/>
<keyword evidence="3" id="KW-1185">Reference proteome</keyword>
<dbReference type="Pfam" id="PF03009">
    <property type="entry name" value="GDPD"/>
    <property type="match status" value="1"/>
</dbReference>
<protein>
    <submittedName>
        <fullName evidence="2">Glycerophosphoryl diester phosphodiesterase</fullName>
    </submittedName>
</protein>
<evidence type="ECO:0000313" key="2">
    <source>
        <dbReference type="EMBL" id="CCV65459.1"/>
    </source>
</evidence>
<dbReference type="GO" id="GO:0008081">
    <property type="term" value="F:phosphoric diester hydrolase activity"/>
    <property type="evidence" value="ECO:0007669"/>
    <property type="project" value="InterPro"/>
</dbReference>
<evidence type="ECO:0000259" key="1">
    <source>
        <dbReference type="PROSITE" id="PS51704"/>
    </source>
</evidence>
<name>U4KSS7_9MOLU</name>
<gene>
    <name evidence="2" type="primary">ugpQ</name>
    <name evidence="2" type="ORF">BN85304380</name>
</gene>
<organism evidence="2 3">
    <name type="scientific">Acholeplasma brassicae</name>
    <dbReference type="NCBI Taxonomy" id="61635"/>
    <lineage>
        <taxon>Bacteria</taxon>
        <taxon>Bacillati</taxon>
        <taxon>Mycoplasmatota</taxon>
        <taxon>Mollicutes</taxon>
        <taxon>Acholeplasmatales</taxon>
        <taxon>Acholeplasmataceae</taxon>
        <taxon>Acholeplasma</taxon>
    </lineage>
</organism>
<dbReference type="GO" id="GO:0006629">
    <property type="term" value="P:lipid metabolic process"/>
    <property type="evidence" value="ECO:0007669"/>
    <property type="project" value="InterPro"/>
</dbReference>
<dbReference type="Gene3D" id="3.20.20.190">
    <property type="entry name" value="Phosphatidylinositol (PI) phosphodiesterase"/>
    <property type="match status" value="1"/>
</dbReference>
<dbReference type="EMBL" id="FO681348">
    <property type="protein sequence ID" value="CCV65459.1"/>
    <property type="molecule type" value="Genomic_DNA"/>
</dbReference>
<dbReference type="PANTHER" id="PTHR46211">
    <property type="entry name" value="GLYCEROPHOSPHORYL DIESTER PHOSPHODIESTERASE"/>
    <property type="match status" value="1"/>
</dbReference>
<accession>U4KSS7</accession>
<dbReference type="HOGENOM" id="CLU_030006_10_0_14"/>
<dbReference type="Proteomes" id="UP000032737">
    <property type="component" value="Chromosome"/>
</dbReference>
<dbReference type="AlphaFoldDB" id="U4KSS7"/>